<proteinExistence type="inferred from homology"/>
<dbReference type="Gene3D" id="3.60.130.10">
    <property type="entry name" value="Clavaminate synthase-like"/>
    <property type="match status" value="1"/>
</dbReference>
<protein>
    <submittedName>
        <fullName evidence="7">Guanitoxin biosynthesis L-enduracididine beta-hydroxylase GntD</fullName>
    </submittedName>
</protein>
<dbReference type="SUPFAM" id="SSF51197">
    <property type="entry name" value="Clavaminate synthase-like"/>
    <property type="match status" value="1"/>
</dbReference>
<organism evidence="7 8">
    <name type="scientific">Sphaerisporangium aureirubrum</name>
    <dbReference type="NCBI Taxonomy" id="1544736"/>
    <lineage>
        <taxon>Bacteria</taxon>
        <taxon>Bacillati</taxon>
        <taxon>Actinomycetota</taxon>
        <taxon>Actinomycetes</taxon>
        <taxon>Streptosporangiales</taxon>
        <taxon>Streptosporangiaceae</taxon>
        <taxon>Sphaerisporangium</taxon>
    </lineage>
</organism>
<dbReference type="InterPro" id="IPR053447">
    <property type="entry name" value="Alpha-KG_dependent_hydroxylase"/>
</dbReference>
<accession>A0ABW1NJ36</accession>
<evidence type="ECO:0000256" key="4">
    <source>
        <dbReference type="ARBA" id="ARBA00023004"/>
    </source>
</evidence>
<dbReference type="PIRSF" id="PIRSF019543">
    <property type="entry name" value="Clavaminate_syn"/>
    <property type="match status" value="1"/>
</dbReference>
<dbReference type="InterPro" id="IPR014503">
    <property type="entry name" value="Clavaminate_syn-like"/>
</dbReference>
<evidence type="ECO:0000313" key="7">
    <source>
        <dbReference type="EMBL" id="MFC6082757.1"/>
    </source>
</evidence>
<feature type="region of interest" description="Disordered" evidence="5">
    <location>
        <begin position="197"/>
        <end position="217"/>
    </location>
</feature>
<keyword evidence="2" id="KW-0479">Metal-binding</keyword>
<dbReference type="Pfam" id="PF02668">
    <property type="entry name" value="TauD"/>
    <property type="match status" value="1"/>
</dbReference>
<keyword evidence="3" id="KW-0560">Oxidoreductase</keyword>
<gene>
    <name evidence="7" type="primary">gntD</name>
    <name evidence="7" type="ORF">ACFP1K_16425</name>
</gene>
<evidence type="ECO:0000313" key="8">
    <source>
        <dbReference type="Proteomes" id="UP001596137"/>
    </source>
</evidence>
<dbReference type="InterPro" id="IPR023966">
    <property type="entry name" value="Arginine_beta-hydroxylase"/>
</dbReference>
<evidence type="ECO:0000256" key="3">
    <source>
        <dbReference type="ARBA" id="ARBA00023002"/>
    </source>
</evidence>
<dbReference type="Proteomes" id="UP001596137">
    <property type="component" value="Unassembled WGS sequence"/>
</dbReference>
<keyword evidence="4" id="KW-0408">Iron</keyword>
<evidence type="ECO:0000256" key="2">
    <source>
        <dbReference type="ARBA" id="ARBA00022723"/>
    </source>
</evidence>
<dbReference type="NCBIfam" id="TIGR03946">
    <property type="entry name" value="viomycin_VioC"/>
    <property type="match status" value="1"/>
</dbReference>
<dbReference type="InterPro" id="IPR042098">
    <property type="entry name" value="TauD-like_sf"/>
</dbReference>
<dbReference type="InterPro" id="IPR003819">
    <property type="entry name" value="TauD/TfdA-like"/>
</dbReference>
<evidence type="ECO:0000256" key="1">
    <source>
        <dbReference type="ARBA" id="ARBA00008425"/>
    </source>
</evidence>
<comment type="similarity">
    <text evidence="1">Belongs to the clavaminate synthase family.</text>
</comment>
<comment type="caution">
    <text evidence="7">The sequence shown here is derived from an EMBL/GenBank/DDBJ whole genome shotgun (WGS) entry which is preliminary data.</text>
</comment>
<dbReference type="NCBIfam" id="NF041363">
    <property type="entry name" value="GntD_guanitoxin"/>
    <property type="match status" value="1"/>
</dbReference>
<name>A0ABW1NJ36_9ACTN</name>
<dbReference type="EMBL" id="JBHSRF010000020">
    <property type="protein sequence ID" value="MFC6082757.1"/>
    <property type="molecule type" value="Genomic_DNA"/>
</dbReference>
<evidence type="ECO:0000259" key="6">
    <source>
        <dbReference type="Pfam" id="PF02668"/>
    </source>
</evidence>
<dbReference type="RefSeq" id="WP_380753508.1">
    <property type="nucleotide sequence ID" value="NZ_JBHSRF010000020.1"/>
</dbReference>
<keyword evidence="8" id="KW-1185">Reference proteome</keyword>
<sequence length="343" mass="38988">MFKVNLSAEDVEAIRGLTDQLIAEYQTVEDPQFVRNANAYAHELPRDLRLQLNHFRLTEPDAVCVISGYPIDDAGIGPTPPHWRDCIGAKSTLAEEFFFYLCACLLGDPIAWATQQAGRLMHDVMPIEEHKHEQLGSGSEELLTWHTEDAFHPLRTDYVGLMCMRNHEGIETTCASVDDIEIDAELAEVMRQERFPIRPDRSHLPHNRSGGQAPDHETQKLLDRSYEWILSLEENPQPIAMLFGHPDKPYLRLDPYFMEVPEDDPEAAAALQAIIKEIDASIGGVVLEAGDILFLDNHRAVHGRKAFKARFDGTDRWLKRLNVARDLRKSRAARRTADSRTIY</sequence>
<evidence type="ECO:0000256" key="5">
    <source>
        <dbReference type="SAM" id="MobiDB-lite"/>
    </source>
</evidence>
<reference evidence="8" key="1">
    <citation type="journal article" date="2019" name="Int. J. Syst. Evol. Microbiol.">
        <title>The Global Catalogue of Microorganisms (GCM) 10K type strain sequencing project: providing services to taxonomists for standard genome sequencing and annotation.</title>
        <authorList>
            <consortium name="The Broad Institute Genomics Platform"/>
            <consortium name="The Broad Institute Genome Sequencing Center for Infectious Disease"/>
            <person name="Wu L."/>
            <person name="Ma J."/>
        </authorList>
    </citation>
    <scope>NUCLEOTIDE SEQUENCE [LARGE SCALE GENOMIC DNA]</scope>
    <source>
        <strain evidence="8">JCM 30346</strain>
    </source>
</reference>
<feature type="domain" description="TauD/TfdA-like" evidence="6">
    <location>
        <begin position="130"/>
        <end position="321"/>
    </location>
</feature>